<comment type="caution">
    <text evidence="2">The sequence shown here is derived from an EMBL/GenBank/DDBJ whole genome shotgun (WGS) entry which is preliminary data.</text>
</comment>
<dbReference type="Proteomes" id="UP000029014">
    <property type="component" value="Unassembled WGS sequence"/>
</dbReference>
<feature type="region of interest" description="Disordered" evidence="1">
    <location>
        <begin position="1"/>
        <end position="37"/>
    </location>
</feature>
<evidence type="ECO:0000313" key="2">
    <source>
        <dbReference type="EMBL" id="KFI73502.1"/>
    </source>
</evidence>
<dbReference type="AlphaFoldDB" id="A0A087BR52"/>
<accession>A0A087BR52</accession>
<dbReference type="GO" id="GO:0016787">
    <property type="term" value="F:hydrolase activity"/>
    <property type="evidence" value="ECO:0007669"/>
    <property type="project" value="UniProtKB-KW"/>
</dbReference>
<keyword evidence="3" id="KW-1185">Reference proteome</keyword>
<name>A0A087BR52_9BIFI</name>
<protein>
    <submittedName>
        <fullName evidence="2">Glycosyl hydrolase family 43 protein</fullName>
    </submittedName>
</protein>
<evidence type="ECO:0000256" key="1">
    <source>
        <dbReference type="SAM" id="MobiDB-lite"/>
    </source>
</evidence>
<sequence>MQSDLGESPLVQIPVSIGDGRASAAWEPCYEGEPSRS</sequence>
<evidence type="ECO:0000313" key="3">
    <source>
        <dbReference type="Proteomes" id="UP000029014"/>
    </source>
</evidence>
<dbReference type="EMBL" id="JGZD01000006">
    <property type="protein sequence ID" value="KFI73502.1"/>
    <property type="molecule type" value="Genomic_DNA"/>
</dbReference>
<gene>
    <name evidence="2" type="ORF">BMIN_0932</name>
</gene>
<reference evidence="2 3" key="1">
    <citation type="submission" date="2014-03" db="EMBL/GenBank/DDBJ databases">
        <title>Genomics of Bifidobacteria.</title>
        <authorList>
            <person name="Ventura M."/>
            <person name="Milani C."/>
            <person name="Lugli G.A."/>
        </authorList>
    </citation>
    <scope>NUCLEOTIDE SEQUENCE [LARGE SCALE GENOMIC DNA]</scope>
    <source>
        <strain evidence="2 3">LMG 11592</strain>
    </source>
</reference>
<organism evidence="2 3">
    <name type="scientific">Bifidobacterium minimum</name>
    <dbReference type="NCBI Taxonomy" id="1693"/>
    <lineage>
        <taxon>Bacteria</taxon>
        <taxon>Bacillati</taxon>
        <taxon>Actinomycetota</taxon>
        <taxon>Actinomycetes</taxon>
        <taxon>Bifidobacteriales</taxon>
        <taxon>Bifidobacteriaceae</taxon>
        <taxon>Bifidobacterium</taxon>
    </lineage>
</organism>
<keyword evidence="2" id="KW-0378">Hydrolase</keyword>
<proteinExistence type="predicted"/>